<dbReference type="AlphaFoldDB" id="A0A4C1WCY5"/>
<evidence type="ECO:0000313" key="1">
    <source>
        <dbReference type="EMBL" id="GBP48760.1"/>
    </source>
</evidence>
<dbReference type="Proteomes" id="UP000299102">
    <property type="component" value="Unassembled WGS sequence"/>
</dbReference>
<proteinExistence type="predicted"/>
<comment type="caution">
    <text evidence="1">The sequence shown here is derived from an EMBL/GenBank/DDBJ whole genome shotgun (WGS) entry which is preliminary data.</text>
</comment>
<evidence type="ECO:0000313" key="2">
    <source>
        <dbReference type="Proteomes" id="UP000299102"/>
    </source>
</evidence>
<protein>
    <submittedName>
        <fullName evidence="1">Uncharacterized protein</fullName>
    </submittedName>
</protein>
<reference evidence="1 2" key="1">
    <citation type="journal article" date="2019" name="Commun. Biol.">
        <title>The bagworm genome reveals a unique fibroin gene that provides high tensile strength.</title>
        <authorList>
            <person name="Kono N."/>
            <person name="Nakamura H."/>
            <person name="Ohtoshi R."/>
            <person name="Tomita M."/>
            <person name="Numata K."/>
            <person name="Arakawa K."/>
        </authorList>
    </citation>
    <scope>NUCLEOTIDE SEQUENCE [LARGE SCALE GENOMIC DNA]</scope>
</reference>
<gene>
    <name evidence="1" type="ORF">EVAR_32780_1</name>
</gene>
<name>A0A4C1WCY5_EUMVA</name>
<organism evidence="1 2">
    <name type="scientific">Eumeta variegata</name>
    <name type="common">Bagworm moth</name>
    <name type="synonym">Eumeta japonica</name>
    <dbReference type="NCBI Taxonomy" id="151549"/>
    <lineage>
        <taxon>Eukaryota</taxon>
        <taxon>Metazoa</taxon>
        <taxon>Ecdysozoa</taxon>
        <taxon>Arthropoda</taxon>
        <taxon>Hexapoda</taxon>
        <taxon>Insecta</taxon>
        <taxon>Pterygota</taxon>
        <taxon>Neoptera</taxon>
        <taxon>Endopterygota</taxon>
        <taxon>Lepidoptera</taxon>
        <taxon>Glossata</taxon>
        <taxon>Ditrysia</taxon>
        <taxon>Tineoidea</taxon>
        <taxon>Psychidae</taxon>
        <taxon>Oiketicinae</taxon>
        <taxon>Eumeta</taxon>
    </lineage>
</organism>
<sequence length="110" mass="12059">MCLYMNIITNSNVHNFVSVSIGKKGKNSTFVFTKTIERKTKHPGVVRGANAEPDAPEIGRLLEMRKWTQFLNHNSRERVLGTVVGSSLTPKAAIDSELGANTGESRRASS</sequence>
<accession>A0A4C1WCY5</accession>
<keyword evidence="2" id="KW-1185">Reference proteome</keyword>
<dbReference type="EMBL" id="BGZK01000530">
    <property type="protein sequence ID" value="GBP48760.1"/>
    <property type="molecule type" value="Genomic_DNA"/>
</dbReference>